<comment type="caution">
    <text evidence="1">The sequence shown here is derived from an EMBL/GenBank/DDBJ whole genome shotgun (WGS) entry which is preliminary data.</text>
</comment>
<keyword evidence="2" id="KW-1185">Reference proteome</keyword>
<evidence type="ECO:0000313" key="1">
    <source>
        <dbReference type="EMBL" id="CAG9534751.1"/>
    </source>
</evidence>
<reference evidence="1" key="1">
    <citation type="submission" date="2021-09" db="EMBL/GenBank/DDBJ databases">
        <authorList>
            <consortium name="Pathogen Informatics"/>
        </authorList>
    </citation>
    <scope>NUCLEOTIDE SEQUENCE</scope>
</reference>
<proteinExistence type="predicted"/>
<protein>
    <submittedName>
        <fullName evidence="1">Uncharacterized protein</fullName>
    </submittedName>
</protein>
<organism evidence="1 2">
    <name type="scientific">Cercopithifilaria johnstoni</name>
    <dbReference type="NCBI Taxonomy" id="2874296"/>
    <lineage>
        <taxon>Eukaryota</taxon>
        <taxon>Metazoa</taxon>
        <taxon>Ecdysozoa</taxon>
        <taxon>Nematoda</taxon>
        <taxon>Chromadorea</taxon>
        <taxon>Rhabditida</taxon>
        <taxon>Spirurina</taxon>
        <taxon>Spiruromorpha</taxon>
        <taxon>Filarioidea</taxon>
        <taxon>Onchocercidae</taxon>
        <taxon>Cercopithifilaria</taxon>
    </lineage>
</organism>
<dbReference type="EMBL" id="CAKAEH010001327">
    <property type="protein sequence ID" value="CAG9534751.1"/>
    <property type="molecule type" value="Genomic_DNA"/>
</dbReference>
<dbReference type="Proteomes" id="UP000746747">
    <property type="component" value="Unassembled WGS sequence"/>
</dbReference>
<name>A0A8J2M699_9BILA</name>
<sequence length="33" mass="4206">RDRDYGNWTIQVEQITVKHRTRWHYTNSDLLFR</sequence>
<dbReference type="AlphaFoldDB" id="A0A8J2M699"/>
<gene>
    <name evidence="1" type="ORF">CJOHNSTONI_LOCUS4858</name>
</gene>
<evidence type="ECO:0000313" key="2">
    <source>
        <dbReference type="Proteomes" id="UP000746747"/>
    </source>
</evidence>
<accession>A0A8J2M699</accession>
<feature type="non-terminal residue" evidence="1">
    <location>
        <position position="1"/>
    </location>
</feature>